<protein>
    <recommendedName>
        <fullName evidence="2">Xylanolytic transcriptional activator regulatory domain-containing protein</fullName>
    </recommendedName>
</protein>
<proteinExistence type="predicted"/>
<evidence type="ECO:0000313" key="4">
    <source>
        <dbReference type="Proteomes" id="UP000054383"/>
    </source>
</evidence>
<gene>
    <name evidence="3" type="ORF">PISL3812_08122</name>
</gene>
<dbReference type="GO" id="GO:0006351">
    <property type="term" value="P:DNA-templated transcription"/>
    <property type="evidence" value="ECO:0007669"/>
    <property type="project" value="InterPro"/>
</dbReference>
<dbReference type="CDD" id="cd12148">
    <property type="entry name" value="fungal_TF_MHR"/>
    <property type="match status" value="1"/>
</dbReference>
<keyword evidence="1" id="KW-0539">Nucleus</keyword>
<dbReference type="STRING" id="28573.A0A0U1M667"/>
<dbReference type="PANTHER" id="PTHR47785">
    <property type="entry name" value="ZN(II)2CYS6 TRANSCRIPTION FACTOR (EUROFUNG)-RELATED-RELATED"/>
    <property type="match status" value="1"/>
</dbReference>
<accession>A0A0U1M667</accession>
<evidence type="ECO:0000256" key="1">
    <source>
        <dbReference type="ARBA" id="ARBA00023242"/>
    </source>
</evidence>
<dbReference type="EMBL" id="CVMT01000009">
    <property type="protein sequence ID" value="CRG91074.1"/>
    <property type="molecule type" value="Genomic_DNA"/>
</dbReference>
<sequence length="559" mass="64125">MMPTMNRVQGLGLYRKIAMKEIKLRSISPKSLMPGIPDGGRCILGNEPHKPVTRAVSDGPNVTMHAQRARHSTFDPASLVILQKINDLEKLIQPRANELPATPSTDAEQISLLASQSDFGSLGIGPSTQWTRYLINLDAVLQWPTFEDYDFGSRLVPISPIVDKNAYSDPTTLPMSVDIDIPTSEILLESFFSNVHIFNPILEEEAIRDYAKHLNGIGWDAMSCLLLLIYAHGAIATPFQKNMAGLSQPALYDSVAFQQAESYFLAAQMRMGALFYDGGVIAAQSFVIAGMYLMSTLRPVDARKMFVQALACCQALFNHEGATSASPEGKWSHEQNIYWTCFKSEFELRLELNLPQKNDSELTYPNFFPTPPDQLKTKDEVTWYFYLSEIALQRLRNRVLSYMGDQRCDPEMQNFISDFEDQMDAWLRSLPETLAFNTRDSGKEQDDVLRFILNGHFLDCQETIYWQFIVDIVHGSPPRGNDHVYLRKGLKVCVDRIQQNRKGFFYRHHDLKPFLPVDWKEAVLDVTRMLWFWKDESRDIYEMLTILTMYMERWLSWNM</sequence>
<organism evidence="3 4">
    <name type="scientific">Talaromyces islandicus</name>
    <name type="common">Penicillium islandicum</name>
    <dbReference type="NCBI Taxonomy" id="28573"/>
    <lineage>
        <taxon>Eukaryota</taxon>
        <taxon>Fungi</taxon>
        <taxon>Dikarya</taxon>
        <taxon>Ascomycota</taxon>
        <taxon>Pezizomycotina</taxon>
        <taxon>Eurotiomycetes</taxon>
        <taxon>Eurotiomycetidae</taxon>
        <taxon>Eurotiales</taxon>
        <taxon>Trichocomaceae</taxon>
        <taxon>Talaromyces</taxon>
        <taxon>Talaromyces sect. Islandici</taxon>
    </lineage>
</organism>
<dbReference type="InterPro" id="IPR053181">
    <property type="entry name" value="EcdB-like_regulator"/>
</dbReference>
<dbReference type="Proteomes" id="UP000054383">
    <property type="component" value="Unassembled WGS sequence"/>
</dbReference>
<dbReference type="AlphaFoldDB" id="A0A0U1M667"/>
<evidence type="ECO:0000259" key="2">
    <source>
        <dbReference type="Pfam" id="PF04082"/>
    </source>
</evidence>
<dbReference type="OrthoDB" id="4356994at2759"/>
<dbReference type="GO" id="GO:0003677">
    <property type="term" value="F:DNA binding"/>
    <property type="evidence" value="ECO:0007669"/>
    <property type="project" value="InterPro"/>
</dbReference>
<reference evidence="3 4" key="1">
    <citation type="submission" date="2015-04" db="EMBL/GenBank/DDBJ databases">
        <authorList>
            <person name="Syromyatnikov M.Y."/>
            <person name="Popov V.N."/>
        </authorList>
    </citation>
    <scope>NUCLEOTIDE SEQUENCE [LARGE SCALE GENOMIC DNA]</scope>
    <source>
        <strain evidence="3">WF-38-12</strain>
    </source>
</reference>
<evidence type="ECO:0000313" key="3">
    <source>
        <dbReference type="EMBL" id="CRG91074.1"/>
    </source>
</evidence>
<dbReference type="PANTHER" id="PTHR47785:SF7">
    <property type="entry name" value="ZN(II)2CYS6 TRANSCRIPTION FACTOR (EUROFUNG)"/>
    <property type="match status" value="1"/>
</dbReference>
<feature type="domain" description="Xylanolytic transcriptional activator regulatory" evidence="2">
    <location>
        <begin position="188"/>
        <end position="345"/>
    </location>
</feature>
<dbReference type="Pfam" id="PF04082">
    <property type="entry name" value="Fungal_trans"/>
    <property type="match status" value="1"/>
</dbReference>
<dbReference type="InterPro" id="IPR007219">
    <property type="entry name" value="XnlR_reg_dom"/>
</dbReference>
<dbReference type="GO" id="GO:0008270">
    <property type="term" value="F:zinc ion binding"/>
    <property type="evidence" value="ECO:0007669"/>
    <property type="project" value="InterPro"/>
</dbReference>
<name>A0A0U1M667_TALIS</name>
<keyword evidence="4" id="KW-1185">Reference proteome</keyword>